<dbReference type="CDD" id="cd05687">
    <property type="entry name" value="S1_RPS1_repeat_ec1_hs1"/>
    <property type="match status" value="1"/>
</dbReference>
<evidence type="ECO:0000256" key="5">
    <source>
        <dbReference type="ARBA" id="ARBA00023274"/>
    </source>
</evidence>
<dbReference type="FunFam" id="2.40.50.140:FF:000011">
    <property type="entry name" value="30S ribosomal protein S1"/>
    <property type="match status" value="1"/>
</dbReference>
<gene>
    <name evidence="9" type="primary">rpsA</name>
    <name evidence="9" type="ORF">QE210_06015</name>
    <name evidence="10" type="ORF">QE258_05835</name>
</gene>
<dbReference type="CDD" id="cd04465">
    <property type="entry name" value="S1_RPS1_repeat_ec2_hs2"/>
    <property type="match status" value="1"/>
</dbReference>
<dbReference type="FunFam" id="2.40.50.140:FF:000018">
    <property type="entry name" value="30S ribosomal protein S1"/>
    <property type="match status" value="1"/>
</dbReference>
<dbReference type="GO" id="GO:0003729">
    <property type="term" value="F:mRNA binding"/>
    <property type="evidence" value="ECO:0007669"/>
    <property type="project" value="TreeGrafter"/>
</dbReference>
<dbReference type="InterPro" id="IPR003029">
    <property type="entry name" value="S1_domain"/>
</dbReference>
<keyword evidence="5" id="KW-0687">Ribonucleoprotein</keyword>
<dbReference type="InterPro" id="IPR012340">
    <property type="entry name" value="NA-bd_OB-fold"/>
</dbReference>
<evidence type="ECO:0000313" key="11">
    <source>
        <dbReference type="Proteomes" id="UP001177592"/>
    </source>
</evidence>
<dbReference type="Pfam" id="PF00575">
    <property type="entry name" value="S1"/>
    <property type="match status" value="6"/>
</dbReference>
<dbReference type="FunFam" id="2.40.50.140:FF:000036">
    <property type="entry name" value="30S ribosomal protein S1"/>
    <property type="match status" value="1"/>
</dbReference>
<dbReference type="PANTHER" id="PTHR10724:SF7">
    <property type="entry name" value="SMALL RIBOSOMAL SUBUNIT PROTEIN BS1C"/>
    <property type="match status" value="1"/>
</dbReference>
<dbReference type="NCBIfam" id="TIGR00717">
    <property type="entry name" value="rpsA"/>
    <property type="match status" value="1"/>
</dbReference>
<dbReference type="EMBL" id="CP123504">
    <property type="protein sequence ID" value="WGM03152.1"/>
    <property type="molecule type" value="Genomic_DNA"/>
</dbReference>
<feature type="domain" description="S1 motif" evidence="8">
    <location>
        <begin position="105"/>
        <end position="171"/>
    </location>
</feature>
<dbReference type="NCBIfam" id="NF004954">
    <property type="entry name" value="PRK06299.1-4"/>
    <property type="match status" value="1"/>
</dbReference>
<dbReference type="InterPro" id="IPR050437">
    <property type="entry name" value="Ribos_protein_bS1-like"/>
</dbReference>
<dbReference type="Proteomes" id="UP001177592">
    <property type="component" value="Chromosome"/>
</dbReference>
<dbReference type="Proteomes" id="UP001177595">
    <property type="component" value="Chromosome"/>
</dbReference>
<dbReference type="CDD" id="cd05688">
    <property type="entry name" value="S1_RPS1_repeat_ec3"/>
    <property type="match status" value="1"/>
</dbReference>
<comment type="similarity">
    <text evidence="1">Belongs to the bacterial ribosomal protein bS1 family.</text>
</comment>
<dbReference type="PRINTS" id="PR00681">
    <property type="entry name" value="RIBOSOMALS1"/>
</dbReference>
<feature type="domain" description="S1 motif" evidence="8">
    <location>
        <begin position="21"/>
        <end position="87"/>
    </location>
</feature>
<dbReference type="EMBL" id="CP123523">
    <property type="protein sequence ID" value="WGM07699.1"/>
    <property type="molecule type" value="Genomic_DNA"/>
</dbReference>
<dbReference type="GO" id="GO:0003735">
    <property type="term" value="F:structural constituent of ribosome"/>
    <property type="evidence" value="ECO:0007669"/>
    <property type="project" value="InterPro"/>
</dbReference>
<feature type="domain" description="S1 motif" evidence="8">
    <location>
        <begin position="451"/>
        <end position="520"/>
    </location>
</feature>
<evidence type="ECO:0000256" key="3">
    <source>
        <dbReference type="ARBA" id="ARBA00022884"/>
    </source>
</evidence>
<keyword evidence="3" id="KW-0694">RNA-binding</keyword>
<evidence type="ECO:0000256" key="1">
    <source>
        <dbReference type="ARBA" id="ARBA00006767"/>
    </source>
</evidence>
<accession>A0AA95GZG1</accession>
<dbReference type="GeneID" id="96876503"/>
<dbReference type="NCBIfam" id="NF004951">
    <property type="entry name" value="PRK06299.1-1"/>
    <property type="match status" value="1"/>
</dbReference>
<reference evidence="9" key="1">
    <citation type="submission" date="2023-04" db="EMBL/GenBank/DDBJ databases">
        <title>Genome dynamics across the evolutionary transition to endosymbiosis.</title>
        <authorList>
            <person name="Siozios S."/>
            <person name="Nadal-Jimenez P."/>
            <person name="Azagi T."/>
            <person name="Sprong H."/>
            <person name="Frost C.L."/>
            <person name="Parratt S.R."/>
            <person name="Taylor G."/>
            <person name="Brettell L."/>
            <person name="Lew K.C."/>
            <person name="Croft L."/>
            <person name="King K.C."/>
            <person name="Brockhurst M.A."/>
            <person name="Hypsa V."/>
            <person name="Novakova E."/>
            <person name="Darby A.C."/>
            <person name="Hurst G.D.D."/>
        </authorList>
    </citation>
    <scope>NUCLEOTIDE SEQUENCE</scope>
    <source>
        <strain evidence="10">ANv_CAN</strain>
        <strain evidence="9">APv</strain>
    </source>
</reference>
<dbReference type="GO" id="GO:0022627">
    <property type="term" value="C:cytosolic small ribosomal subunit"/>
    <property type="evidence" value="ECO:0007669"/>
    <property type="project" value="TreeGrafter"/>
</dbReference>
<keyword evidence="2" id="KW-0677">Repeat</keyword>
<name>A0AA95GZG1_9GAMM</name>
<evidence type="ECO:0000313" key="10">
    <source>
        <dbReference type="EMBL" id="WGM07699.1"/>
    </source>
</evidence>
<dbReference type="RefSeq" id="WP_026822378.1">
    <property type="nucleotide sequence ID" value="NZ_CP038613.1"/>
</dbReference>
<evidence type="ECO:0000256" key="2">
    <source>
        <dbReference type="ARBA" id="ARBA00022737"/>
    </source>
</evidence>
<protein>
    <recommendedName>
        <fullName evidence="6">Small ribosomal subunit protein bS1</fullName>
    </recommendedName>
    <alternativeName>
        <fullName evidence="7">30S ribosomal protein S1</fullName>
    </alternativeName>
</protein>
<evidence type="ECO:0000259" key="8">
    <source>
        <dbReference type="PROSITE" id="PS50126"/>
    </source>
</evidence>
<keyword evidence="11" id="KW-1185">Reference proteome</keyword>
<sequence>MTESFAQLFEESLQSIETRPGAIVRGVVVAIDKDVVLVDAGLKSESAIPVEQFKNVQGELEIQVGDEIDVALDAVEDGFGETILSREKAKRHEAWLMLEKAYEDAETVMGIINGKVKGGFTVELKGIRAFLPGSLVDVRPVRDTTHLEGKELEFKVIKLDQKRNNVVVSRRAVIESESSAERDHLLENLQEGMEVKGIVKNLTDYGAFVDLGGVDGLLHITDMAWKRVKHPSEIVNVGDEINVKVLKFDRDRTRVSLGLKQLGEDPWVAIAKRYPEGTKLTGKVTNLTDYGCFVEIEEGVEGLVHVSEMDWTNKNIHPSKVVNVGDVVEVMVLDIDEERRRISLGLKQCKPNPWQQFAETHNKNDRVEGKIKSITDFGIFIGLEGGIDGLVHLSDISWNVAGEEAVREYKKGDEIAAVVLQVDAERERISLGVKQLAEDPFNNYLSAHKKGVIVTGKVVAVDAKGATIELAAGVEGHLRASEASRDRVEDTTQVLNVGDTVEAKYTGVDRKNRIITLSVRAKDEADEKDAIASVNKQEDSNFANNAMAEAFKAAKGE</sequence>
<dbReference type="FunFam" id="2.40.50.140:FF:000017">
    <property type="entry name" value="30S ribosomal protein S1"/>
    <property type="match status" value="1"/>
</dbReference>
<dbReference type="Gene3D" id="2.40.50.140">
    <property type="entry name" value="Nucleic acid-binding proteins"/>
    <property type="match status" value="6"/>
</dbReference>
<evidence type="ECO:0000313" key="9">
    <source>
        <dbReference type="EMBL" id="WGM03152.1"/>
    </source>
</evidence>
<proteinExistence type="inferred from homology"/>
<dbReference type="NCBIfam" id="NF004952">
    <property type="entry name" value="PRK06299.1-2"/>
    <property type="match status" value="1"/>
</dbReference>
<dbReference type="GO" id="GO:0006412">
    <property type="term" value="P:translation"/>
    <property type="evidence" value="ECO:0007669"/>
    <property type="project" value="InterPro"/>
</dbReference>
<feature type="domain" description="S1 motif" evidence="8">
    <location>
        <begin position="364"/>
        <end position="434"/>
    </location>
</feature>
<dbReference type="PANTHER" id="PTHR10724">
    <property type="entry name" value="30S RIBOSOMAL PROTEIN S1"/>
    <property type="match status" value="1"/>
</dbReference>
<dbReference type="InterPro" id="IPR035104">
    <property type="entry name" value="Ribosomal_protein_S1-like"/>
</dbReference>
<keyword evidence="4 9" id="KW-0689">Ribosomal protein</keyword>
<evidence type="ECO:0000256" key="4">
    <source>
        <dbReference type="ARBA" id="ARBA00022980"/>
    </source>
</evidence>
<evidence type="ECO:0000256" key="7">
    <source>
        <dbReference type="ARBA" id="ARBA00035517"/>
    </source>
</evidence>
<dbReference type="AlphaFoldDB" id="A0AA95GZG1"/>
<evidence type="ECO:0000313" key="12">
    <source>
        <dbReference type="Proteomes" id="UP001177595"/>
    </source>
</evidence>
<dbReference type="FunFam" id="2.40.50.140:FF:000021">
    <property type="entry name" value="30S ribosomal protein S1"/>
    <property type="match status" value="1"/>
</dbReference>
<dbReference type="SUPFAM" id="SSF50249">
    <property type="entry name" value="Nucleic acid-binding proteins"/>
    <property type="match status" value="6"/>
</dbReference>
<dbReference type="SMART" id="SM00316">
    <property type="entry name" value="S1"/>
    <property type="match status" value="6"/>
</dbReference>
<feature type="domain" description="S1 motif" evidence="8">
    <location>
        <begin position="192"/>
        <end position="260"/>
    </location>
</feature>
<evidence type="ECO:0000256" key="6">
    <source>
        <dbReference type="ARBA" id="ARBA00035293"/>
    </source>
</evidence>
<feature type="domain" description="S1 motif" evidence="8">
    <location>
        <begin position="277"/>
        <end position="347"/>
    </location>
</feature>
<dbReference type="InterPro" id="IPR000110">
    <property type="entry name" value="Ribosomal_bS1"/>
</dbReference>
<dbReference type="PROSITE" id="PS50126">
    <property type="entry name" value="S1"/>
    <property type="match status" value="6"/>
</dbReference>
<organism evidence="9 12">
    <name type="scientific">Arsenophonus nasoniae</name>
    <name type="common">son-killer infecting Nasonia vitripennis</name>
    <dbReference type="NCBI Taxonomy" id="638"/>
    <lineage>
        <taxon>Bacteria</taxon>
        <taxon>Pseudomonadati</taxon>
        <taxon>Pseudomonadota</taxon>
        <taxon>Gammaproteobacteria</taxon>
        <taxon>Enterobacterales</taxon>
        <taxon>Morganellaceae</taxon>
        <taxon>Arsenophonus</taxon>
    </lineage>
</organism>
<dbReference type="FunFam" id="2.40.50.140:FF:000016">
    <property type="entry name" value="30S ribosomal protein S1"/>
    <property type="match status" value="1"/>
</dbReference>
<dbReference type="CDD" id="cd05691">
    <property type="entry name" value="S1_RPS1_repeat_ec6"/>
    <property type="match status" value="1"/>
</dbReference>